<reference evidence="2 3" key="1">
    <citation type="journal article" date="2016" name="Genome Announc.">
        <title>Draft Genome Sequence of Paenibacillus amylolyticus Heshi-A3, Isolated from Fermented Rice Bran in a Japanese Fermented Seafood Dish.</title>
        <authorList>
            <person name="Akuzawa S."/>
            <person name="Nagaoka J."/>
            <person name="Kanekatsu M."/>
            <person name="Kubota E."/>
            <person name="Ohtake R."/>
            <person name="Suzuki T."/>
            <person name="Kanesaki Y."/>
        </authorList>
    </citation>
    <scope>NUCLEOTIDE SEQUENCE [LARGE SCALE GENOMIC DNA]</scope>
    <source>
        <strain evidence="2 3">Heshi-A3</strain>
    </source>
</reference>
<gene>
    <name evidence="2" type="ORF">PAHA3_3398</name>
</gene>
<comment type="caution">
    <text evidence="2">The sequence shown here is derived from an EMBL/GenBank/DDBJ whole genome shotgun (WGS) entry which is preliminary data.</text>
</comment>
<protein>
    <recommendedName>
        <fullName evidence="1">BioF2-like acetyltransferase domain-containing protein</fullName>
    </recommendedName>
</protein>
<sequence length="407" mass="46916">MKNEGMKDSSAYDDRTYEVRNDNRAERVRLYDQHSIKGMDWPDTEDGRYARAYLEPMMLDGTQSFMSNVETTLLLARIDNIVIPLTVNDTEYDNAYVCSPYTHYVSYAKQELNMLQKPMLEKGLSVLLSLIGWGMKKSQINKVVHVNNWLLSTNLYPAMSGEQAACLLAAVQERYPKHVIVFRSLCPGLHPDLTARLTEAGCRMIPSRQIYLYRAHDPNFGNSKSRWLLKRDYELLAKHEYELVSAADMADTDIPRILELYKLLYLEKYSYHNPQFTEQFIAAAMASGTLRLYGLRKEGRLDAVMGYFCRNGIMTTPLFGYDTAVPQSVGLYRMLSACLIGQARENGHLLHESAGAAQFKRNRGAVADFEYSAVYERHLPWDRRWCWLLLDRLLNRVGVPLMRRMKL</sequence>
<dbReference type="SUPFAM" id="SSF55729">
    <property type="entry name" value="Acyl-CoA N-acyltransferases (Nat)"/>
    <property type="match status" value="1"/>
</dbReference>
<evidence type="ECO:0000313" key="2">
    <source>
        <dbReference type="EMBL" id="GAS83320.1"/>
    </source>
</evidence>
<dbReference type="EMBL" id="BCNV01000001">
    <property type="protein sequence ID" value="GAS83320.1"/>
    <property type="molecule type" value="Genomic_DNA"/>
</dbReference>
<dbReference type="Proteomes" id="UP000069697">
    <property type="component" value="Unassembled WGS sequence"/>
</dbReference>
<organism evidence="2 3">
    <name type="scientific">Paenibacillus amylolyticus</name>
    <dbReference type="NCBI Taxonomy" id="1451"/>
    <lineage>
        <taxon>Bacteria</taxon>
        <taxon>Bacillati</taxon>
        <taxon>Bacillota</taxon>
        <taxon>Bacilli</taxon>
        <taxon>Bacillales</taxon>
        <taxon>Paenibacillaceae</taxon>
        <taxon>Paenibacillus</taxon>
    </lineage>
</organism>
<evidence type="ECO:0000313" key="3">
    <source>
        <dbReference type="Proteomes" id="UP000069697"/>
    </source>
</evidence>
<dbReference type="Pfam" id="PF13480">
    <property type="entry name" value="Acetyltransf_6"/>
    <property type="match status" value="1"/>
</dbReference>
<dbReference type="InterPro" id="IPR038740">
    <property type="entry name" value="BioF2-like_GNAT_dom"/>
</dbReference>
<name>A0A100VNV1_PAEAM</name>
<dbReference type="InterPro" id="IPR016181">
    <property type="entry name" value="Acyl_CoA_acyltransferase"/>
</dbReference>
<dbReference type="RefSeq" id="WP_082762827.1">
    <property type="nucleotide sequence ID" value="NZ_BCNV01000001.1"/>
</dbReference>
<proteinExistence type="predicted"/>
<dbReference type="AlphaFoldDB" id="A0A100VNV1"/>
<evidence type="ECO:0000259" key="1">
    <source>
        <dbReference type="Pfam" id="PF13480"/>
    </source>
</evidence>
<accession>A0A100VNV1</accession>
<reference evidence="3" key="2">
    <citation type="submission" date="2016-01" db="EMBL/GenBank/DDBJ databases">
        <title>Draft Genome Sequence of Paenibacillus amylolyticus Heshi-A3 that Was Isolated from Fermented Rice Bran with Aging Salted Mackerel, Which Was Named Heshiko as Traditional Fermented Seafood in Japan.</title>
        <authorList>
            <person name="Akuzawa S."/>
            <person name="Nakagawa J."/>
            <person name="Kanekatsu T."/>
            <person name="Kubota E."/>
            <person name="Ohtake R."/>
            <person name="Suzuki T."/>
            <person name="Kanesaki Y."/>
        </authorList>
    </citation>
    <scope>NUCLEOTIDE SEQUENCE [LARGE SCALE GENOMIC DNA]</scope>
    <source>
        <strain evidence="3">Heshi-A3</strain>
    </source>
</reference>
<feature type="domain" description="BioF2-like acetyltransferase" evidence="1">
    <location>
        <begin position="235"/>
        <end position="361"/>
    </location>
</feature>